<sequence>MSIKSQPIFCFSLHGADDSTGTKGLMHISSHCSAFGIT</sequence>
<reference evidence="1" key="1">
    <citation type="submission" date="2018-02" db="EMBL/GenBank/DDBJ databases">
        <title>Rhizophora mucronata_Transcriptome.</title>
        <authorList>
            <person name="Meera S.P."/>
            <person name="Sreeshan A."/>
            <person name="Augustine A."/>
        </authorList>
    </citation>
    <scope>NUCLEOTIDE SEQUENCE</scope>
    <source>
        <tissue evidence="1">Leaf</tissue>
    </source>
</reference>
<proteinExistence type="predicted"/>
<protein>
    <submittedName>
        <fullName evidence="1">Uncharacterized protein</fullName>
    </submittedName>
</protein>
<organism evidence="1">
    <name type="scientific">Rhizophora mucronata</name>
    <name type="common">Asiatic mangrove</name>
    <dbReference type="NCBI Taxonomy" id="61149"/>
    <lineage>
        <taxon>Eukaryota</taxon>
        <taxon>Viridiplantae</taxon>
        <taxon>Streptophyta</taxon>
        <taxon>Embryophyta</taxon>
        <taxon>Tracheophyta</taxon>
        <taxon>Spermatophyta</taxon>
        <taxon>Magnoliopsida</taxon>
        <taxon>eudicotyledons</taxon>
        <taxon>Gunneridae</taxon>
        <taxon>Pentapetalae</taxon>
        <taxon>rosids</taxon>
        <taxon>fabids</taxon>
        <taxon>Malpighiales</taxon>
        <taxon>Rhizophoraceae</taxon>
        <taxon>Rhizophora</taxon>
    </lineage>
</organism>
<evidence type="ECO:0000313" key="1">
    <source>
        <dbReference type="EMBL" id="MBX38105.1"/>
    </source>
</evidence>
<name>A0A2P2N6N7_RHIMU</name>
<dbReference type="AlphaFoldDB" id="A0A2P2N6N7"/>
<dbReference type="EMBL" id="GGEC01057621">
    <property type="protein sequence ID" value="MBX38105.1"/>
    <property type="molecule type" value="Transcribed_RNA"/>
</dbReference>
<accession>A0A2P2N6N7</accession>